<gene>
    <name evidence="2" type="ordered locus">TherJR_0565</name>
</gene>
<evidence type="ECO:0000313" key="3">
    <source>
        <dbReference type="Proteomes" id="UP000002377"/>
    </source>
</evidence>
<keyword evidence="3" id="KW-1185">Reference proteome</keyword>
<dbReference type="KEGG" id="tjr:TherJR_0565"/>
<dbReference type="HOGENOM" id="CLU_767122_0_0_9"/>
<evidence type="ECO:0000256" key="1">
    <source>
        <dbReference type="SAM" id="SignalP"/>
    </source>
</evidence>
<feature type="chain" id="PRO_5038344459" description="Lipoprotein" evidence="1">
    <location>
        <begin position="26"/>
        <end position="361"/>
    </location>
</feature>
<keyword evidence="1" id="KW-0732">Signal</keyword>
<protein>
    <recommendedName>
        <fullName evidence="4">Lipoprotein</fullName>
    </recommendedName>
</protein>
<feature type="signal peptide" evidence="1">
    <location>
        <begin position="1"/>
        <end position="25"/>
    </location>
</feature>
<evidence type="ECO:0000313" key="2">
    <source>
        <dbReference type="EMBL" id="ADG81442.1"/>
    </source>
</evidence>
<accession>D5XBP4</accession>
<name>D5XBP4_THEPJ</name>
<proteinExistence type="predicted"/>
<dbReference type="AlphaFoldDB" id="D5XBP4"/>
<organism evidence="2 3">
    <name type="scientific">Thermincola potens (strain JR)</name>
    <dbReference type="NCBI Taxonomy" id="635013"/>
    <lineage>
        <taxon>Bacteria</taxon>
        <taxon>Bacillati</taxon>
        <taxon>Bacillota</taxon>
        <taxon>Clostridia</taxon>
        <taxon>Eubacteriales</taxon>
        <taxon>Thermincolaceae</taxon>
        <taxon>Thermincola</taxon>
    </lineage>
</organism>
<dbReference type="Proteomes" id="UP000002377">
    <property type="component" value="Chromosome"/>
</dbReference>
<dbReference type="eggNOG" id="ENOG5033993">
    <property type="taxonomic scope" value="Bacteria"/>
</dbReference>
<dbReference type="STRING" id="635013.TherJR_0565"/>
<reference evidence="2 3" key="1">
    <citation type="submission" date="2010-05" db="EMBL/GenBank/DDBJ databases">
        <title>Complete sequence of Thermincola sp. JR.</title>
        <authorList>
            <consortium name="US DOE Joint Genome Institute"/>
            <person name="Lucas S."/>
            <person name="Copeland A."/>
            <person name="Lapidus A."/>
            <person name="Cheng J.-F."/>
            <person name="Bruce D."/>
            <person name="Goodwin L."/>
            <person name="Pitluck S."/>
            <person name="Chertkov O."/>
            <person name="Detter J.C."/>
            <person name="Han C."/>
            <person name="Tapia R."/>
            <person name="Land M."/>
            <person name="Hauser L."/>
            <person name="Kyrpides N."/>
            <person name="Mikhailova N."/>
            <person name="Hazen T.C."/>
            <person name="Woyke T."/>
        </authorList>
    </citation>
    <scope>NUCLEOTIDE SEQUENCE [LARGE SCALE GENOMIC DNA]</scope>
    <source>
        <strain evidence="2 3">JR</strain>
    </source>
</reference>
<sequence precursor="true">MLFKRFFPICLIIMLYVVGCGSSSSKVSNTTSAIGEKVPFVMLLENPSKNQACSDRALVCKFDMSSSKVSFEKKPLFERSANGQFNFRMVWDGNKNVLLKATPFRGSTIKLSSLNSDYNIKELPLSQSSDPLVIKDPSGTFTVYNDKSQLIVEASGKKRVINLPKLYKTIIPYPLLVFGDENNYQVLVTFNTPSAETKGLIVGKLLLAKVTDKGINWQQVTGEYCSFIADEGASVAKFDDQIYITACGTVKTLDLKKEKLVLEDYKPINDILSTIKQKFQEAPIQLSFGVYKDYLLFTAQSSQEKWLWIMNKGALVGRIHIDSVNNRIESHVGQQSSLETLPGKPTFDMLILPTSLYGTYK</sequence>
<evidence type="ECO:0008006" key="4">
    <source>
        <dbReference type="Google" id="ProtNLM"/>
    </source>
</evidence>
<dbReference type="EMBL" id="CP002028">
    <property type="protein sequence ID" value="ADG81442.1"/>
    <property type="molecule type" value="Genomic_DNA"/>
</dbReference>